<dbReference type="Pfam" id="PF00646">
    <property type="entry name" value="F-box"/>
    <property type="match status" value="1"/>
</dbReference>
<dbReference type="AlphaFoldDB" id="M8AV81"/>
<protein>
    <submittedName>
        <fullName evidence="3">Uncharacterized protein</fullName>
    </submittedName>
</protein>
<reference evidence="3" key="1">
    <citation type="submission" date="2015-06" db="UniProtKB">
        <authorList>
            <consortium name="EnsemblPlants"/>
        </authorList>
    </citation>
    <scope>IDENTIFICATION</scope>
</reference>
<dbReference type="InterPro" id="IPR044997">
    <property type="entry name" value="F-box_plant"/>
</dbReference>
<accession>M8AV81</accession>
<dbReference type="InterPro" id="IPR036047">
    <property type="entry name" value="F-box-like_dom_sf"/>
</dbReference>
<name>M8AV81_AEGTA</name>
<evidence type="ECO:0000259" key="2">
    <source>
        <dbReference type="Pfam" id="PF23622"/>
    </source>
</evidence>
<sequence length="810" mass="92702">MKLNRVRRRCRDLLKVDRLVKLPDDVLLNILERVGTLDAVRTCVVSKQTLNLPALLSQIVVDLSDLDLHRKNRGVADMTDKILSTRSPQIPIRSLKLRFIMRGDDHLKIGRGVALAMATQKIYEAEAVALAMATQKIDAAEFEILTKDIYYRRTDADLLDSAKLFNNFIGECPDAFAGLTRLHLQNLRFGESDIPNILATCKRLESLRLLRCDARKLPVLHVEHARLVELTLAYAKFSTVELGCLPKLRRMTLHRWIFDNLDNPLILGYVPQLSKLTLAHAFIINRTLKLSQLLVNVPSISDLHLDFQSEKVWVLPECPKVLAPVLGKLRRMNLNNLPEECDISWTMFLLEAAPSLEELCITVWDHKCQLESQKSYYQKTDVKWEPSTPDFKHNNLSRLTIYGFQPNDNFMGYVRRVIEAVENIKEVSLHDRKVCEHCVVKFPHLGVRPWSCPRTSEEVDSFRLEIAEVIKGRAMAVASTHKIRHDLTKASDNDHILLSKLPNDDIAERVGTVDLVRTCILSRQMHKLPRLADSPRYYSPLFRSNQLHRGRCDRQSLEHVVPADYHSQAEAQVFLSPSRCHSIGKSAGLAMVTQKLDATEFEILTPRDTYHCTEAYPLLFVGKFSNFVRHCANAFVGLTRPQLHNMRFSELDIQNILSTCKCLKSLCFFECDAGIRSTLHVKHTRVLELVISYGEFKTKELDRLPKLQQTTYNVPSIWVQRECPKLLTRVVLLAKLRFVNLDNLSEECDIAWTMFLLDAAPSLEELRITSAKGSRITVCEEVDSLRKKIIEAKEKVDSLRKNVIQVINSR</sequence>
<dbReference type="Pfam" id="PF23622">
    <property type="entry name" value="LRR_At1g61320_AtMIF1"/>
    <property type="match status" value="1"/>
</dbReference>
<dbReference type="InterPro" id="IPR001810">
    <property type="entry name" value="F-box_dom"/>
</dbReference>
<dbReference type="InterPro" id="IPR055357">
    <property type="entry name" value="LRR_At1g61320_AtMIF1"/>
</dbReference>
<proteinExistence type="predicted"/>
<evidence type="ECO:0000259" key="1">
    <source>
        <dbReference type="Pfam" id="PF00646"/>
    </source>
</evidence>
<feature type="domain" description="At1g61320/AtMIF1 LRR" evidence="2">
    <location>
        <begin position="176"/>
        <end position="441"/>
    </location>
</feature>
<dbReference type="ExpressionAtlas" id="M8AV81">
    <property type="expression patterns" value="baseline"/>
</dbReference>
<dbReference type="SUPFAM" id="SSF52047">
    <property type="entry name" value="RNI-like"/>
    <property type="match status" value="1"/>
</dbReference>
<dbReference type="Gene3D" id="3.80.10.10">
    <property type="entry name" value="Ribonuclease Inhibitor"/>
    <property type="match status" value="1"/>
</dbReference>
<dbReference type="SUPFAM" id="SSF81383">
    <property type="entry name" value="F-box domain"/>
    <property type="match status" value="1"/>
</dbReference>
<organism evidence="3">
    <name type="scientific">Aegilops tauschii</name>
    <name type="common">Tausch's goatgrass</name>
    <name type="synonym">Aegilops squarrosa</name>
    <dbReference type="NCBI Taxonomy" id="37682"/>
    <lineage>
        <taxon>Eukaryota</taxon>
        <taxon>Viridiplantae</taxon>
        <taxon>Streptophyta</taxon>
        <taxon>Embryophyta</taxon>
        <taxon>Tracheophyta</taxon>
        <taxon>Spermatophyta</taxon>
        <taxon>Magnoliopsida</taxon>
        <taxon>Liliopsida</taxon>
        <taxon>Poales</taxon>
        <taxon>Poaceae</taxon>
        <taxon>BOP clade</taxon>
        <taxon>Pooideae</taxon>
        <taxon>Triticodae</taxon>
        <taxon>Triticeae</taxon>
        <taxon>Triticinae</taxon>
        <taxon>Aegilops</taxon>
    </lineage>
</organism>
<evidence type="ECO:0000313" key="3">
    <source>
        <dbReference type="EnsemblPlants" id="EMT05595"/>
    </source>
</evidence>
<feature type="domain" description="F-box" evidence="1">
    <location>
        <begin position="21"/>
        <end position="51"/>
    </location>
</feature>
<dbReference type="EnsemblPlants" id="EMT05595">
    <property type="protein sequence ID" value="EMT05595"/>
    <property type="gene ID" value="F775_03329"/>
</dbReference>
<dbReference type="InterPro" id="IPR032675">
    <property type="entry name" value="LRR_dom_sf"/>
</dbReference>
<dbReference type="PANTHER" id="PTHR32153">
    <property type="entry name" value="OJ000223_09.16 PROTEIN"/>
    <property type="match status" value="1"/>
</dbReference>